<comment type="caution">
    <text evidence="1">The sequence shown here is derived from an EMBL/GenBank/DDBJ whole genome shotgun (WGS) entry which is preliminary data.</text>
</comment>
<proteinExistence type="predicted"/>
<organism evidence="1 2">
    <name type="scientific">Colletotrichum truncatum</name>
    <name type="common">Anthracnose fungus</name>
    <name type="synonym">Colletotrichum capsici</name>
    <dbReference type="NCBI Taxonomy" id="5467"/>
    <lineage>
        <taxon>Eukaryota</taxon>
        <taxon>Fungi</taxon>
        <taxon>Dikarya</taxon>
        <taxon>Ascomycota</taxon>
        <taxon>Pezizomycotina</taxon>
        <taxon>Sordariomycetes</taxon>
        <taxon>Hypocreomycetidae</taxon>
        <taxon>Glomerellales</taxon>
        <taxon>Glomerellaceae</taxon>
        <taxon>Colletotrichum</taxon>
        <taxon>Colletotrichum truncatum species complex</taxon>
    </lineage>
</organism>
<protein>
    <submittedName>
        <fullName evidence="1">Uncharacterized protein</fullName>
    </submittedName>
</protein>
<dbReference type="Proteomes" id="UP000805649">
    <property type="component" value="Unassembled WGS sequence"/>
</dbReference>
<keyword evidence="2" id="KW-1185">Reference proteome</keyword>
<evidence type="ECO:0000313" key="2">
    <source>
        <dbReference type="Proteomes" id="UP000805649"/>
    </source>
</evidence>
<name>A0ACC3Z462_COLTU</name>
<dbReference type="EMBL" id="VUJX02000003">
    <property type="protein sequence ID" value="KAL0938891.1"/>
    <property type="molecule type" value="Genomic_DNA"/>
</dbReference>
<gene>
    <name evidence="1" type="ORF">CTRU02_205501</name>
</gene>
<sequence>MLLSQFLVSIVSVAGLATAAPQVEAGDKKPPTKCPQTLCIDGINPACPSVRWGGCYDTCKPWTKPKMSPCPRPPRPTKSFTRTTAKPPSPTTFPPEPTSTSDNCSTRTVCADYINSCGMMYGGCFPDCKPWPSFVAPPCPTTTQSDIGMPWPPPADPTA</sequence>
<evidence type="ECO:0000313" key="1">
    <source>
        <dbReference type="EMBL" id="KAL0938891.1"/>
    </source>
</evidence>
<accession>A0ACC3Z462</accession>
<reference evidence="1 2" key="1">
    <citation type="journal article" date="2020" name="Phytopathology">
        <title>Genome Sequence Resources of Colletotrichum truncatum, C. plurivorum, C. musicola, and C. sojae: Four Species Pathogenic to Soybean (Glycine max).</title>
        <authorList>
            <person name="Rogerio F."/>
            <person name="Boufleur T.R."/>
            <person name="Ciampi-Guillardi M."/>
            <person name="Sukno S.A."/>
            <person name="Thon M.R."/>
            <person name="Massola Junior N.S."/>
            <person name="Baroncelli R."/>
        </authorList>
    </citation>
    <scope>NUCLEOTIDE SEQUENCE [LARGE SCALE GENOMIC DNA]</scope>
    <source>
        <strain evidence="1 2">CMES1059</strain>
    </source>
</reference>